<evidence type="ECO:0000313" key="1">
    <source>
        <dbReference type="EMBL" id="KRY13129.1"/>
    </source>
</evidence>
<keyword evidence="2" id="KW-1185">Reference proteome</keyword>
<proteinExistence type="predicted"/>
<evidence type="ECO:0000313" key="2">
    <source>
        <dbReference type="Proteomes" id="UP000054783"/>
    </source>
</evidence>
<sequence length="83" mass="9931">MRSLFLLFFEPQFCDWRDREMHWKNEMELNDEKAPIQKSGILFHVIMQATWSRNVKQKCEIAKHGLPEIIVTQYGTSFVSQEN</sequence>
<dbReference type="Proteomes" id="UP000054783">
    <property type="component" value="Unassembled WGS sequence"/>
</dbReference>
<name>A0A0V0ZLC6_9BILA</name>
<accession>A0A0V0ZLC6</accession>
<dbReference type="EMBL" id="JYDQ01000147">
    <property type="protein sequence ID" value="KRY13129.1"/>
    <property type="molecule type" value="Genomic_DNA"/>
</dbReference>
<comment type="caution">
    <text evidence="1">The sequence shown here is derived from an EMBL/GenBank/DDBJ whole genome shotgun (WGS) entry which is preliminary data.</text>
</comment>
<gene>
    <name evidence="1" type="ORF">T12_13082</name>
</gene>
<organism evidence="1 2">
    <name type="scientific">Trichinella patagoniensis</name>
    <dbReference type="NCBI Taxonomy" id="990121"/>
    <lineage>
        <taxon>Eukaryota</taxon>
        <taxon>Metazoa</taxon>
        <taxon>Ecdysozoa</taxon>
        <taxon>Nematoda</taxon>
        <taxon>Enoplea</taxon>
        <taxon>Dorylaimia</taxon>
        <taxon>Trichinellida</taxon>
        <taxon>Trichinellidae</taxon>
        <taxon>Trichinella</taxon>
    </lineage>
</organism>
<reference evidence="1 2" key="1">
    <citation type="submission" date="2015-01" db="EMBL/GenBank/DDBJ databases">
        <title>Evolution of Trichinella species and genotypes.</title>
        <authorList>
            <person name="Korhonen P.K."/>
            <person name="Edoardo P."/>
            <person name="Giuseppe L.R."/>
            <person name="Gasser R.B."/>
        </authorList>
    </citation>
    <scope>NUCLEOTIDE SEQUENCE [LARGE SCALE GENOMIC DNA]</scope>
    <source>
        <strain evidence="1">ISS2496</strain>
    </source>
</reference>
<protein>
    <submittedName>
        <fullName evidence="1">Uncharacterized protein</fullName>
    </submittedName>
</protein>
<dbReference type="AlphaFoldDB" id="A0A0V0ZLC6"/>